<feature type="region of interest" description="Disordered" evidence="1">
    <location>
        <begin position="1"/>
        <end position="27"/>
    </location>
</feature>
<dbReference type="Proteomes" id="UP000036464">
    <property type="component" value="Unassembled WGS sequence"/>
</dbReference>
<evidence type="ECO:0000313" key="3">
    <source>
        <dbReference type="Proteomes" id="UP000036464"/>
    </source>
</evidence>
<protein>
    <submittedName>
        <fullName evidence="2">Uncharacterized protein</fullName>
    </submittedName>
</protein>
<dbReference type="EMBL" id="LDPO01000012">
    <property type="protein sequence ID" value="KLO27800.1"/>
    <property type="molecule type" value="Genomic_DNA"/>
</dbReference>
<reference evidence="2 3" key="1">
    <citation type="submission" date="2015-05" db="EMBL/GenBank/DDBJ databases">
        <title>Genome sequence of Mycobacterium heraklionense Davo strain.</title>
        <authorList>
            <person name="Greninger A.L."/>
            <person name="Cunningham G."/>
            <person name="Miller S."/>
        </authorList>
    </citation>
    <scope>NUCLEOTIDE SEQUENCE [LARGE SCALE GENOMIC DNA]</scope>
    <source>
        <strain evidence="2 3">Davo</strain>
    </source>
</reference>
<proteinExistence type="predicted"/>
<name>A0ABR5FDD6_9MYCO</name>
<evidence type="ECO:0000313" key="2">
    <source>
        <dbReference type="EMBL" id="KLO27800.1"/>
    </source>
</evidence>
<keyword evidence="3" id="KW-1185">Reference proteome</keyword>
<sequence length="72" mass="7371">MQLAGELSPARVSDSAGESAIGQHPRGVQIFDDEPVVGLDQLVGDPVEEMLANVRSAVVMPGQLAGSVAAVM</sequence>
<gene>
    <name evidence="2" type="ORF">ABW16_14505</name>
</gene>
<comment type="caution">
    <text evidence="2">The sequence shown here is derived from an EMBL/GenBank/DDBJ whole genome shotgun (WGS) entry which is preliminary data.</text>
</comment>
<organism evidence="2 3">
    <name type="scientific">Mycolicibacter heraklionensis</name>
    <dbReference type="NCBI Taxonomy" id="512402"/>
    <lineage>
        <taxon>Bacteria</taxon>
        <taxon>Bacillati</taxon>
        <taxon>Actinomycetota</taxon>
        <taxon>Actinomycetes</taxon>
        <taxon>Mycobacteriales</taxon>
        <taxon>Mycobacteriaceae</taxon>
        <taxon>Mycolicibacter</taxon>
    </lineage>
</organism>
<evidence type="ECO:0000256" key="1">
    <source>
        <dbReference type="SAM" id="MobiDB-lite"/>
    </source>
</evidence>
<accession>A0ABR5FDD6</accession>